<keyword evidence="9" id="KW-1185">Reference proteome</keyword>
<dbReference type="EMBL" id="SPQZ01000008">
    <property type="protein sequence ID" value="TFV95020.1"/>
    <property type="molecule type" value="Genomic_DNA"/>
</dbReference>
<feature type="domain" description="Galactofuranosyltransferase-2 C-terminal" evidence="7">
    <location>
        <begin position="427"/>
        <end position="623"/>
    </location>
</feature>
<organism evidence="8 9">
    <name type="scientific">Orlajensenia leifsoniae</name>
    <dbReference type="NCBI Taxonomy" id="2561933"/>
    <lineage>
        <taxon>Bacteria</taxon>
        <taxon>Bacillati</taxon>
        <taxon>Actinomycetota</taxon>
        <taxon>Actinomycetes</taxon>
        <taxon>Micrococcales</taxon>
        <taxon>Microbacteriaceae</taxon>
        <taxon>Orlajensenia</taxon>
    </lineage>
</organism>
<evidence type="ECO:0000259" key="6">
    <source>
        <dbReference type="Pfam" id="PF17994"/>
    </source>
</evidence>
<comment type="pathway">
    <text evidence="1">Cell wall biogenesis; cell wall polysaccharide biosynthesis.</text>
</comment>
<dbReference type="Pfam" id="PF13641">
    <property type="entry name" value="Glyco_tranf_2_3"/>
    <property type="match status" value="1"/>
</dbReference>
<dbReference type="InterPro" id="IPR045699">
    <property type="entry name" value="GlfT2_C"/>
</dbReference>
<dbReference type="PANTHER" id="PTHR43179">
    <property type="entry name" value="RHAMNOSYLTRANSFERASE WBBL"/>
    <property type="match status" value="1"/>
</dbReference>
<comment type="caution">
    <text evidence="8">The sequence shown here is derived from an EMBL/GenBank/DDBJ whole genome shotgun (WGS) entry which is preliminary data.</text>
</comment>
<dbReference type="InterPro" id="IPR040492">
    <property type="entry name" value="GlfT2_N"/>
</dbReference>
<keyword evidence="3" id="KW-0328">Glycosyltransferase</keyword>
<reference evidence="8 9" key="1">
    <citation type="journal article" date="2018" name="J. Microbiol.">
        <title>Leifsonia flava sp. nov., a novel actinobacterium isolated from the rhizosphere of Aquilegia viridiflora.</title>
        <authorList>
            <person name="Cai Y."/>
            <person name="Tao W.Z."/>
            <person name="Ma Y.J."/>
            <person name="Cheng J."/>
            <person name="Zhang M.Y."/>
            <person name="Zhang Y.X."/>
        </authorList>
    </citation>
    <scope>NUCLEOTIDE SEQUENCE [LARGE SCALE GENOMIC DNA]</scope>
    <source>
        <strain evidence="8 9">SYP-B2174</strain>
    </source>
</reference>
<dbReference type="SUPFAM" id="SSF53448">
    <property type="entry name" value="Nucleotide-diphospho-sugar transferases"/>
    <property type="match status" value="1"/>
</dbReference>
<evidence type="ECO:0000256" key="4">
    <source>
        <dbReference type="ARBA" id="ARBA00022679"/>
    </source>
</evidence>
<evidence type="ECO:0000256" key="1">
    <source>
        <dbReference type="ARBA" id="ARBA00004776"/>
    </source>
</evidence>
<dbReference type="GO" id="GO:0016757">
    <property type="term" value="F:glycosyltransferase activity"/>
    <property type="evidence" value="ECO:0007669"/>
    <property type="project" value="UniProtKB-KW"/>
</dbReference>
<gene>
    <name evidence="8" type="ORF">E4M00_16220</name>
</gene>
<accession>A0A4Y9QRZ8</accession>
<evidence type="ECO:0000256" key="3">
    <source>
        <dbReference type="ARBA" id="ARBA00022676"/>
    </source>
</evidence>
<comment type="similarity">
    <text evidence="2">Belongs to the glycosyltransferase 2 family.</text>
</comment>
<dbReference type="Pfam" id="PF19320">
    <property type="entry name" value="GlfT2_domain3"/>
    <property type="match status" value="1"/>
</dbReference>
<proteinExistence type="inferred from homology"/>
<dbReference type="InterPro" id="IPR029044">
    <property type="entry name" value="Nucleotide-diphossugar_trans"/>
</dbReference>
<dbReference type="Proteomes" id="UP000298127">
    <property type="component" value="Unassembled WGS sequence"/>
</dbReference>
<dbReference type="PANTHER" id="PTHR43179:SF12">
    <property type="entry name" value="GALACTOFURANOSYLTRANSFERASE GLFT2"/>
    <property type="match status" value="1"/>
</dbReference>
<dbReference type="AlphaFoldDB" id="A0A4Y9QRZ8"/>
<evidence type="ECO:0000256" key="2">
    <source>
        <dbReference type="ARBA" id="ARBA00006739"/>
    </source>
</evidence>
<name>A0A4Y9QRZ8_9MICO</name>
<feature type="domain" description="Galactofuranosyltransferase GlfT2 N-terminal" evidence="6">
    <location>
        <begin position="36"/>
        <end position="150"/>
    </location>
</feature>
<evidence type="ECO:0000259" key="7">
    <source>
        <dbReference type="Pfam" id="PF19320"/>
    </source>
</evidence>
<keyword evidence="4 8" id="KW-0808">Transferase</keyword>
<feature type="region of interest" description="Disordered" evidence="5">
    <location>
        <begin position="655"/>
        <end position="676"/>
    </location>
</feature>
<evidence type="ECO:0000256" key="5">
    <source>
        <dbReference type="SAM" id="MobiDB-lite"/>
    </source>
</evidence>
<sequence length="676" mass="75300">MREERQPEAAAVKHRRGPVPAETFTTPLRISHVNAVTMIDGRRGITVPAGLRVSLGTYFNAFPASYWQRWTTLTGIRLTVETTGIGDVSVYRSNARGVVQTVASAHVDGEGVSSSFDLPLDNFLDGGWYWFDLVSYGTPFSLTQADWRSPENAPEPTTGGNLTVSITTLNRTAYCVGLLETIGGDADTLLGIDEVLVIDQGSDKIREHARFGEAEKALGGRLRLIEQANVGGSGGFSRGMLEASTKGDSDFLLLLDDDVAIEPEGIRRALQFARYCSSPTIVGGHMFDMYDKTKLHAFAEVVDRWTFMWNPATPDRHDFSSSNLRQTTWMHRRFDVDYNGWWMSLIPMKIIREIGLSLPVFIKWDDAEYSLRAADHGYRTVSLPGSSVWHVSWVDKDDSHDWQAFFHARNRLVAALLHSPHKKGGRLVMSNLANDIRYVLTLDYYAVTLRQLAYESVLAGPGSLHGELKTRLPAIRGRAGEFRESVAEKDPAAFSEFPPTAFFGPNPMNDGTRPTGSKLLRVVARNSTRHWFRKVDPRAVENPQTHLPHNTPWWKMPSLDSFLMSNAEGSGVTWHVRDRATFRSLISSSVRRNRRIRREWATLSADYRANLDHIVSAETWADTLGVDLNAIREKAVADAAAATDAETQVVPAVVAKPRAKRRPAATKATQKPLAQD</sequence>
<dbReference type="Gene3D" id="3.90.550.60">
    <property type="match status" value="1"/>
</dbReference>
<evidence type="ECO:0000313" key="9">
    <source>
        <dbReference type="Proteomes" id="UP000298127"/>
    </source>
</evidence>
<evidence type="ECO:0000313" key="8">
    <source>
        <dbReference type="EMBL" id="TFV95020.1"/>
    </source>
</evidence>
<dbReference type="Pfam" id="PF17994">
    <property type="entry name" value="Glft2_N"/>
    <property type="match status" value="1"/>
</dbReference>
<protein>
    <submittedName>
        <fullName evidence="8">Glycosyltransferase family 2 protein</fullName>
    </submittedName>
</protein>